<comment type="similarity">
    <text evidence="3">Belongs to the peroxidase family. Ascorbate peroxidase subfamily.</text>
</comment>
<dbReference type="Proteomes" id="UP001634007">
    <property type="component" value="Unassembled WGS sequence"/>
</dbReference>
<dbReference type="GO" id="GO:0005576">
    <property type="term" value="C:extracellular region"/>
    <property type="evidence" value="ECO:0007669"/>
    <property type="project" value="UniProtKB-SubCell"/>
</dbReference>
<dbReference type="Pfam" id="PF00141">
    <property type="entry name" value="peroxidase"/>
    <property type="match status" value="1"/>
</dbReference>
<dbReference type="PROSITE" id="PS50873">
    <property type="entry name" value="PEROXIDASE_4"/>
    <property type="match status" value="1"/>
</dbReference>
<evidence type="ECO:0000256" key="17">
    <source>
        <dbReference type="PIRSR" id="PIRSR600823-3"/>
    </source>
</evidence>
<feature type="disulfide bond" evidence="19">
    <location>
        <begin position="228"/>
        <end position="260"/>
    </location>
</feature>
<name>A0ABD3LTD2_EUCGL</name>
<keyword evidence="8 17" id="KW-0479">Metal-binding</keyword>
<dbReference type="InterPro" id="IPR010255">
    <property type="entry name" value="Haem_peroxidase_sf"/>
</dbReference>
<keyword evidence="12 17" id="KW-0408">Iron</keyword>
<organism evidence="22 23">
    <name type="scientific">Eucalyptus globulus</name>
    <name type="common">Tasmanian blue gum</name>
    <dbReference type="NCBI Taxonomy" id="34317"/>
    <lineage>
        <taxon>Eukaryota</taxon>
        <taxon>Viridiplantae</taxon>
        <taxon>Streptophyta</taxon>
        <taxon>Embryophyta</taxon>
        <taxon>Tracheophyta</taxon>
        <taxon>Spermatophyta</taxon>
        <taxon>Magnoliopsida</taxon>
        <taxon>eudicotyledons</taxon>
        <taxon>Gunneridae</taxon>
        <taxon>Pentapetalae</taxon>
        <taxon>rosids</taxon>
        <taxon>malvids</taxon>
        <taxon>Myrtales</taxon>
        <taxon>Myrtaceae</taxon>
        <taxon>Myrtoideae</taxon>
        <taxon>Eucalypteae</taxon>
        <taxon>Eucalyptus</taxon>
    </lineage>
</organism>
<feature type="binding site" evidence="17">
    <location>
        <position position="119"/>
    </location>
    <ligand>
        <name>Ca(2+)</name>
        <dbReference type="ChEBI" id="CHEBI:29108"/>
        <label>1</label>
    </ligand>
</feature>
<dbReference type="GO" id="GO:0006979">
    <property type="term" value="P:response to oxidative stress"/>
    <property type="evidence" value="ECO:0007669"/>
    <property type="project" value="UniProtKB-UniRule"/>
</dbReference>
<feature type="binding site" evidence="17">
    <location>
        <position position="276"/>
    </location>
    <ligand>
        <name>Ca(2+)</name>
        <dbReference type="ChEBI" id="CHEBI:29108"/>
        <label>2</label>
    </ligand>
</feature>
<evidence type="ECO:0000256" key="5">
    <source>
        <dbReference type="ARBA" id="ARBA00022525"/>
    </source>
</evidence>
<sequence length="356" mass="38771">MVSVFHNHRPRQNREPRVSFTSYTIRWVISLRTLIVCKMKNVVLVLLFVLPLALADLRVGFYNSTCPQAESIVRQVIQKRFRADQSITAALLRMHFHDCFVRGCEASILIDSTATKPSEKTAGPNFSVRGYDIIDEAKKSLEAACPSTVSCADIITLATRDSVFLAGGPSYNVPTGRRDGLVSNPDEVDLPAPSLSVSEALQAFTAKGFTLTEMVTLLGGHSVGVAHCGLFEDRLSNFQGTGAPDPTMDSSLVAKLKGICGNSTSNDPTAFLDQSTSFIMDNQFYKQIMQKKGVLQIDQELAVDKSSAGIVSRFASDANSFKKSFASAMVKMGNVQVLTGNAGEIRRNCRAFNQPK</sequence>
<dbReference type="Gene3D" id="1.10.420.10">
    <property type="entry name" value="Peroxidase, domain 2"/>
    <property type="match status" value="1"/>
</dbReference>
<evidence type="ECO:0000256" key="2">
    <source>
        <dbReference type="ARBA" id="ARBA00002322"/>
    </source>
</evidence>
<keyword evidence="6 20" id="KW-0575">Peroxidase</keyword>
<feature type="active site" description="Proton acceptor" evidence="15">
    <location>
        <position position="97"/>
    </location>
</feature>
<dbReference type="PROSITE" id="PS00436">
    <property type="entry name" value="PEROXIDASE_2"/>
    <property type="match status" value="1"/>
</dbReference>
<keyword evidence="10 17" id="KW-0106">Calcium</keyword>
<feature type="binding site" evidence="17">
    <location>
        <position position="273"/>
    </location>
    <ligand>
        <name>Ca(2+)</name>
        <dbReference type="ChEBI" id="CHEBI:29108"/>
        <label>2</label>
    </ligand>
</feature>
<feature type="binding site" evidence="17">
    <location>
        <position position="103"/>
    </location>
    <ligand>
        <name>Ca(2+)</name>
        <dbReference type="ChEBI" id="CHEBI:29108"/>
        <label>1</label>
    </ligand>
</feature>
<dbReference type="EMBL" id="JBJKBG010000001">
    <property type="protein sequence ID" value="KAL3755030.1"/>
    <property type="molecule type" value="Genomic_DNA"/>
</dbReference>
<feature type="binding site" evidence="17">
    <location>
        <position position="281"/>
    </location>
    <ligand>
        <name>Ca(2+)</name>
        <dbReference type="ChEBI" id="CHEBI:29108"/>
        <label>2</label>
    </ligand>
</feature>
<feature type="binding site" evidence="17">
    <location>
        <position position="107"/>
    </location>
    <ligand>
        <name>Ca(2+)</name>
        <dbReference type="ChEBI" id="CHEBI:29108"/>
        <label>1</label>
    </ligand>
</feature>
<comment type="similarity">
    <text evidence="20">Belongs to the peroxidase family. Classical plant (class III) peroxidase subfamily.</text>
</comment>
<dbReference type="GO" id="GO:0046872">
    <property type="term" value="F:metal ion binding"/>
    <property type="evidence" value="ECO:0007669"/>
    <property type="project" value="UniProtKB-UniRule"/>
</dbReference>
<evidence type="ECO:0000256" key="16">
    <source>
        <dbReference type="PIRSR" id="PIRSR600823-2"/>
    </source>
</evidence>
<dbReference type="PANTHER" id="PTHR31517">
    <property type="match status" value="1"/>
</dbReference>
<keyword evidence="13 19" id="KW-1015">Disulfide bond</keyword>
<evidence type="ECO:0000256" key="9">
    <source>
        <dbReference type="ARBA" id="ARBA00022729"/>
    </source>
</evidence>
<gene>
    <name evidence="22" type="ORF">ACJRO7_002154</name>
</gene>
<evidence type="ECO:0000259" key="21">
    <source>
        <dbReference type="PROSITE" id="PS50873"/>
    </source>
</evidence>
<keyword evidence="23" id="KW-1185">Reference proteome</keyword>
<comment type="cofactor">
    <cofactor evidence="17 20">
        <name>Ca(2+)</name>
        <dbReference type="ChEBI" id="CHEBI:29108"/>
    </cofactor>
    <text evidence="17 20">Binds 2 calcium ions per subunit.</text>
</comment>
<proteinExistence type="inferred from homology"/>
<dbReference type="FunFam" id="1.10.420.10:FF:000007">
    <property type="entry name" value="Peroxidase"/>
    <property type="match status" value="1"/>
</dbReference>
<evidence type="ECO:0000256" key="18">
    <source>
        <dbReference type="PIRSR" id="PIRSR600823-4"/>
    </source>
</evidence>
<dbReference type="InterPro" id="IPR033905">
    <property type="entry name" value="Secretory_peroxidase"/>
</dbReference>
<dbReference type="PANTHER" id="PTHR31517:SF59">
    <property type="entry name" value="PEROXIDASE"/>
    <property type="match status" value="1"/>
</dbReference>
<evidence type="ECO:0000256" key="19">
    <source>
        <dbReference type="PIRSR" id="PIRSR600823-5"/>
    </source>
</evidence>
<reference evidence="22 23" key="1">
    <citation type="submission" date="2024-11" db="EMBL/GenBank/DDBJ databases">
        <title>Chromosome-level genome assembly of Eucalyptus globulus Labill. provides insights into its genome evolution.</title>
        <authorList>
            <person name="Li X."/>
        </authorList>
    </citation>
    <scope>NUCLEOTIDE SEQUENCE [LARGE SCALE GENOMIC DNA]</scope>
    <source>
        <strain evidence="22">CL2024</strain>
        <tissue evidence="22">Fresh tender leaves</tissue>
    </source>
</reference>
<feature type="site" description="Transition state stabilizer" evidence="18">
    <location>
        <position position="93"/>
    </location>
</feature>
<evidence type="ECO:0000256" key="1">
    <source>
        <dbReference type="ARBA" id="ARBA00000189"/>
    </source>
</evidence>
<feature type="binding site" evidence="16">
    <location>
        <position position="191"/>
    </location>
    <ligand>
        <name>substrate</name>
    </ligand>
</feature>
<dbReference type="Gene3D" id="1.10.520.10">
    <property type="match status" value="1"/>
</dbReference>
<evidence type="ECO:0000256" key="12">
    <source>
        <dbReference type="ARBA" id="ARBA00023004"/>
    </source>
</evidence>
<keyword evidence="11 20" id="KW-0560">Oxidoreductase</keyword>
<dbReference type="GO" id="GO:0140825">
    <property type="term" value="F:lactoperoxidase activity"/>
    <property type="evidence" value="ECO:0007669"/>
    <property type="project" value="UniProtKB-EC"/>
</dbReference>
<comment type="cofactor">
    <cofactor evidence="17 20">
        <name>heme b</name>
        <dbReference type="ChEBI" id="CHEBI:60344"/>
    </cofactor>
    <text evidence="17 20">Binds 1 heme b (iron(II)-protoporphyrin IX) group per subunit.</text>
</comment>
<evidence type="ECO:0000256" key="7">
    <source>
        <dbReference type="ARBA" id="ARBA00022617"/>
    </source>
</evidence>
<keyword evidence="9" id="KW-0732">Signal</keyword>
<evidence type="ECO:0000313" key="23">
    <source>
        <dbReference type="Proteomes" id="UP001634007"/>
    </source>
</evidence>
<keyword evidence="14 20" id="KW-0376">Hydrogen peroxide</keyword>
<protein>
    <recommendedName>
        <fullName evidence="4 20">Peroxidase</fullName>
        <ecNumber evidence="4 20">1.11.1.7</ecNumber>
    </recommendedName>
</protein>
<feature type="binding site" evidence="17">
    <location>
        <position position="101"/>
    </location>
    <ligand>
        <name>Ca(2+)</name>
        <dbReference type="ChEBI" id="CHEBI:29108"/>
        <label>1</label>
    </ligand>
</feature>
<evidence type="ECO:0000256" key="6">
    <source>
        <dbReference type="ARBA" id="ARBA00022559"/>
    </source>
</evidence>
<evidence type="ECO:0000256" key="20">
    <source>
        <dbReference type="RuleBase" id="RU362060"/>
    </source>
</evidence>
<evidence type="ECO:0000256" key="11">
    <source>
        <dbReference type="ARBA" id="ARBA00023002"/>
    </source>
</evidence>
<feature type="disulfide bond" evidence="19">
    <location>
        <begin position="99"/>
        <end position="104"/>
    </location>
</feature>
<accession>A0ABD3LTD2</accession>
<evidence type="ECO:0000256" key="15">
    <source>
        <dbReference type="PIRSR" id="PIRSR600823-1"/>
    </source>
</evidence>
<evidence type="ECO:0000313" key="22">
    <source>
        <dbReference type="EMBL" id="KAL3755030.1"/>
    </source>
</evidence>
<dbReference type="SUPFAM" id="SSF48113">
    <property type="entry name" value="Heme-dependent peroxidases"/>
    <property type="match status" value="1"/>
</dbReference>
<dbReference type="GO" id="GO:0020037">
    <property type="term" value="F:heme binding"/>
    <property type="evidence" value="ECO:0007669"/>
    <property type="project" value="UniProtKB-UniRule"/>
</dbReference>
<dbReference type="EC" id="1.11.1.7" evidence="4 20"/>
<keyword evidence="7 20" id="KW-0349">Heme</keyword>
<evidence type="ECO:0000256" key="4">
    <source>
        <dbReference type="ARBA" id="ARBA00012313"/>
    </source>
</evidence>
<comment type="caution">
    <text evidence="22">The sequence shown here is derived from an EMBL/GenBank/DDBJ whole genome shotgun (WGS) entry which is preliminary data.</text>
</comment>
<keyword evidence="5 20" id="KW-0964">Secreted</keyword>
<feature type="disulfide bond" evidence="19">
    <location>
        <begin position="151"/>
        <end position="349"/>
    </location>
</feature>
<dbReference type="InterPro" id="IPR002016">
    <property type="entry name" value="Haem_peroxidase"/>
</dbReference>
<dbReference type="GO" id="GO:0042744">
    <property type="term" value="P:hydrogen peroxide catabolic process"/>
    <property type="evidence" value="ECO:0007669"/>
    <property type="project" value="UniProtKB-KW"/>
</dbReference>
<feature type="binding site" evidence="17">
    <location>
        <position position="98"/>
    </location>
    <ligand>
        <name>Ca(2+)</name>
        <dbReference type="ChEBI" id="CHEBI:29108"/>
        <label>1</label>
    </ligand>
</feature>
<dbReference type="InterPro" id="IPR000823">
    <property type="entry name" value="Peroxidase_pln"/>
</dbReference>
<feature type="binding site" description="axial binding residue" evidence="17">
    <location>
        <position position="221"/>
    </location>
    <ligand>
        <name>heme b</name>
        <dbReference type="ChEBI" id="CHEBI:60344"/>
    </ligand>
    <ligandPart>
        <name>Fe</name>
        <dbReference type="ChEBI" id="CHEBI:18248"/>
    </ligandPart>
</feature>
<evidence type="ECO:0000256" key="3">
    <source>
        <dbReference type="ARBA" id="ARBA00006873"/>
    </source>
</evidence>
<evidence type="ECO:0000256" key="13">
    <source>
        <dbReference type="ARBA" id="ARBA00023157"/>
    </source>
</evidence>
<feature type="domain" description="Plant heme peroxidase family profile" evidence="21">
    <location>
        <begin position="56"/>
        <end position="353"/>
    </location>
</feature>
<evidence type="ECO:0000256" key="8">
    <source>
        <dbReference type="ARBA" id="ARBA00022723"/>
    </source>
</evidence>
<comment type="catalytic activity">
    <reaction evidence="1 20">
        <text>2 a phenolic donor + H2O2 = 2 a phenolic radical donor + 2 H2O</text>
        <dbReference type="Rhea" id="RHEA:56136"/>
        <dbReference type="ChEBI" id="CHEBI:15377"/>
        <dbReference type="ChEBI" id="CHEBI:16240"/>
        <dbReference type="ChEBI" id="CHEBI:139520"/>
        <dbReference type="ChEBI" id="CHEBI:139521"/>
        <dbReference type="EC" id="1.11.1.7"/>
    </reaction>
</comment>
<evidence type="ECO:0000256" key="10">
    <source>
        <dbReference type="ARBA" id="ARBA00022837"/>
    </source>
</evidence>
<dbReference type="FunFam" id="1.10.520.10:FF:000001">
    <property type="entry name" value="Peroxidase"/>
    <property type="match status" value="1"/>
</dbReference>
<dbReference type="PRINTS" id="PR00458">
    <property type="entry name" value="PEROXIDASE"/>
</dbReference>
<dbReference type="PRINTS" id="PR00461">
    <property type="entry name" value="PLPEROXIDASE"/>
</dbReference>
<dbReference type="InterPro" id="IPR019793">
    <property type="entry name" value="Peroxidases_heam-ligand_BS"/>
</dbReference>
<evidence type="ECO:0000256" key="14">
    <source>
        <dbReference type="ARBA" id="ARBA00023324"/>
    </source>
</evidence>
<comment type="function">
    <text evidence="2">Removal of H(2)O(2), oxidation of toxic reductants, biosynthesis and degradation of lignin, suberization, auxin catabolism, response to environmental stresses such as wounding, pathogen attack and oxidative stress. These functions might be dependent on each isozyme/isoform in each plant tissue.</text>
</comment>
<dbReference type="CDD" id="cd00693">
    <property type="entry name" value="secretory_peroxidase"/>
    <property type="match status" value="1"/>
</dbReference>
<dbReference type="InterPro" id="IPR019794">
    <property type="entry name" value="Peroxidases_AS"/>
</dbReference>
<feature type="disulfide bond" evidence="19">
    <location>
        <begin position="66"/>
        <end position="145"/>
    </location>
</feature>
<comment type="subcellular location">
    <subcellularLocation>
        <location evidence="20">Secreted</location>
    </subcellularLocation>
</comment>
<dbReference type="PROSITE" id="PS00435">
    <property type="entry name" value="PEROXIDASE_1"/>
    <property type="match status" value="1"/>
</dbReference>
<dbReference type="AlphaFoldDB" id="A0ABD3LTD2"/>